<gene>
    <name evidence="2" type="ORF">GMBLW1_02830</name>
</gene>
<dbReference type="Gene3D" id="3.10.129.10">
    <property type="entry name" value="Hotdog Thioesterase"/>
    <property type="match status" value="1"/>
</dbReference>
<protein>
    <recommendedName>
        <fullName evidence="4">Beta-hydroxyacyl-ACP dehydratase</fullName>
    </recommendedName>
</protein>
<dbReference type="PANTHER" id="PTHR30272:SF1">
    <property type="entry name" value="3-HYDROXYACYL-[ACYL-CARRIER-PROTEIN] DEHYDRATASE"/>
    <property type="match status" value="1"/>
</dbReference>
<sequence length="164" mass="18117">MRSDLFLEPSQIDLSVCIADKQAIRQMNPQRFAMEHLDAIVSIDSEQHLIVGYKDVRDDEFWVSGHMPGLPLLPGVIMCEAAAQLTSYYTAQTGVITDKILGLGGIDNARFRQSVKPGDRLVLVGKGVRVNRRQTIFSVQGFVNNQLAFNCDIIGLPIADKVST</sequence>
<dbReference type="Pfam" id="PF07977">
    <property type="entry name" value="FabA"/>
    <property type="match status" value="1"/>
</dbReference>
<dbReference type="KEGG" id="tim:GMBLW1_02830"/>
<dbReference type="CDD" id="cd01288">
    <property type="entry name" value="FabZ"/>
    <property type="match status" value="1"/>
</dbReference>
<dbReference type="Proteomes" id="UP000464378">
    <property type="component" value="Chromosome"/>
</dbReference>
<evidence type="ECO:0000313" key="2">
    <source>
        <dbReference type="EMBL" id="VIP03677.1"/>
    </source>
</evidence>
<organism evidence="2">
    <name type="scientific">Tuwongella immobilis</name>
    <dbReference type="NCBI Taxonomy" id="692036"/>
    <lineage>
        <taxon>Bacteria</taxon>
        <taxon>Pseudomonadati</taxon>
        <taxon>Planctomycetota</taxon>
        <taxon>Planctomycetia</taxon>
        <taxon>Gemmatales</taxon>
        <taxon>Gemmataceae</taxon>
        <taxon>Tuwongella</taxon>
    </lineage>
</organism>
<dbReference type="PANTHER" id="PTHR30272">
    <property type="entry name" value="3-HYDROXYACYL-[ACYL-CARRIER-PROTEIN] DEHYDRATASE"/>
    <property type="match status" value="1"/>
</dbReference>
<keyword evidence="1" id="KW-0456">Lyase</keyword>
<dbReference type="EMBL" id="LR593887">
    <property type="protein sequence ID" value="VTS04722.1"/>
    <property type="molecule type" value="Genomic_DNA"/>
</dbReference>
<dbReference type="SUPFAM" id="SSF54637">
    <property type="entry name" value="Thioesterase/thiol ester dehydrase-isomerase"/>
    <property type="match status" value="1"/>
</dbReference>
<evidence type="ECO:0000313" key="3">
    <source>
        <dbReference type="Proteomes" id="UP000464378"/>
    </source>
</evidence>
<proteinExistence type="predicted"/>
<evidence type="ECO:0008006" key="4">
    <source>
        <dbReference type="Google" id="ProtNLM"/>
    </source>
</evidence>
<evidence type="ECO:0000256" key="1">
    <source>
        <dbReference type="ARBA" id="ARBA00023239"/>
    </source>
</evidence>
<keyword evidence="3" id="KW-1185">Reference proteome</keyword>
<reference evidence="2" key="1">
    <citation type="submission" date="2019-04" db="EMBL/GenBank/DDBJ databases">
        <authorList>
            <consortium name="Science for Life Laboratories"/>
        </authorList>
    </citation>
    <scope>NUCLEOTIDE SEQUENCE</scope>
    <source>
        <strain evidence="2">MBLW1</strain>
    </source>
</reference>
<dbReference type="InParanoid" id="A0A6C2YQP4"/>
<dbReference type="InterPro" id="IPR013114">
    <property type="entry name" value="FabA_FabZ"/>
</dbReference>
<dbReference type="GO" id="GO:0016829">
    <property type="term" value="F:lyase activity"/>
    <property type="evidence" value="ECO:0007669"/>
    <property type="project" value="UniProtKB-KW"/>
</dbReference>
<accession>A0A6C2YQP4</accession>
<dbReference type="AlphaFoldDB" id="A0A6C2YQP4"/>
<dbReference type="InterPro" id="IPR029069">
    <property type="entry name" value="HotDog_dom_sf"/>
</dbReference>
<name>A0A6C2YQP4_9BACT</name>
<dbReference type="EMBL" id="LR586016">
    <property type="protein sequence ID" value="VIP03677.1"/>
    <property type="molecule type" value="Genomic_DNA"/>
</dbReference>
<dbReference type="RefSeq" id="WP_162658841.1">
    <property type="nucleotide sequence ID" value="NZ_LR593887.1"/>
</dbReference>